<gene>
    <name evidence="1" type="ORF">SDC9_206885</name>
</gene>
<name>A0A645J610_9ZZZZ</name>
<protein>
    <submittedName>
        <fullName evidence="1">Uncharacterized protein</fullName>
    </submittedName>
</protein>
<reference evidence="1" key="1">
    <citation type="submission" date="2019-08" db="EMBL/GenBank/DDBJ databases">
        <authorList>
            <person name="Kucharzyk K."/>
            <person name="Murdoch R.W."/>
            <person name="Higgins S."/>
            <person name="Loffler F."/>
        </authorList>
    </citation>
    <scope>NUCLEOTIDE SEQUENCE</scope>
</reference>
<proteinExistence type="predicted"/>
<dbReference type="AlphaFoldDB" id="A0A645J610"/>
<dbReference type="EMBL" id="VSSQ01132857">
    <property type="protein sequence ID" value="MPN59165.1"/>
    <property type="molecule type" value="Genomic_DNA"/>
</dbReference>
<sequence>MVCNNPNLVARILANDLLSVDFADIKPLKLKGKVFTMPICLIYKKNKQLNYLENFFKHTVLGCFSKSSQSHASCL</sequence>
<comment type="caution">
    <text evidence="1">The sequence shown here is derived from an EMBL/GenBank/DDBJ whole genome shotgun (WGS) entry which is preliminary data.</text>
</comment>
<organism evidence="1">
    <name type="scientific">bioreactor metagenome</name>
    <dbReference type="NCBI Taxonomy" id="1076179"/>
    <lineage>
        <taxon>unclassified sequences</taxon>
        <taxon>metagenomes</taxon>
        <taxon>ecological metagenomes</taxon>
    </lineage>
</organism>
<accession>A0A645J610</accession>
<evidence type="ECO:0000313" key="1">
    <source>
        <dbReference type="EMBL" id="MPN59165.1"/>
    </source>
</evidence>